<feature type="DNA-binding region" description="H-T-H motif" evidence="4">
    <location>
        <begin position="38"/>
        <end position="57"/>
    </location>
</feature>
<reference evidence="6 7" key="1">
    <citation type="submission" date="2020-12" db="EMBL/GenBank/DDBJ databases">
        <authorList>
            <person name="Zheng R.K."/>
            <person name="Sun C.M."/>
        </authorList>
    </citation>
    <scope>NUCLEOTIDE SEQUENCE [LARGE SCALE GENOMIC DNA]</scope>
    <source>
        <strain evidence="6 7">ZRK001</strain>
    </source>
</reference>
<dbReference type="InterPro" id="IPR050109">
    <property type="entry name" value="HTH-type_TetR-like_transc_reg"/>
</dbReference>
<dbReference type="GO" id="GO:0000976">
    <property type="term" value="F:transcription cis-regulatory region binding"/>
    <property type="evidence" value="ECO:0007669"/>
    <property type="project" value="TreeGrafter"/>
</dbReference>
<name>A0A7T7HNA2_9HYPH</name>
<dbReference type="GO" id="GO:0003700">
    <property type="term" value="F:DNA-binding transcription factor activity"/>
    <property type="evidence" value="ECO:0007669"/>
    <property type="project" value="TreeGrafter"/>
</dbReference>
<accession>A0A7T7HNA2</accession>
<evidence type="ECO:0000256" key="4">
    <source>
        <dbReference type="PROSITE-ProRule" id="PRU00335"/>
    </source>
</evidence>
<dbReference type="Proteomes" id="UP000596083">
    <property type="component" value="Chromosome"/>
</dbReference>
<dbReference type="SUPFAM" id="SSF48498">
    <property type="entry name" value="Tetracyclin repressor-like, C-terminal domain"/>
    <property type="match status" value="1"/>
</dbReference>
<organism evidence="6 7">
    <name type="scientific">Martelella lutilitoris</name>
    <dbReference type="NCBI Taxonomy" id="2583532"/>
    <lineage>
        <taxon>Bacteria</taxon>
        <taxon>Pseudomonadati</taxon>
        <taxon>Pseudomonadota</taxon>
        <taxon>Alphaproteobacteria</taxon>
        <taxon>Hyphomicrobiales</taxon>
        <taxon>Aurantimonadaceae</taxon>
        <taxon>Martelella</taxon>
    </lineage>
</organism>
<dbReference type="Pfam" id="PF00440">
    <property type="entry name" value="TetR_N"/>
    <property type="match status" value="1"/>
</dbReference>
<dbReference type="InterPro" id="IPR036271">
    <property type="entry name" value="Tet_transcr_reg_TetR-rel_C_sf"/>
</dbReference>
<protein>
    <submittedName>
        <fullName evidence="6">TetR/AcrR family transcriptional regulator</fullName>
    </submittedName>
</protein>
<dbReference type="Gene3D" id="1.10.357.10">
    <property type="entry name" value="Tetracycline Repressor, domain 2"/>
    <property type="match status" value="1"/>
</dbReference>
<evidence type="ECO:0000259" key="5">
    <source>
        <dbReference type="PROSITE" id="PS50977"/>
    </source>
</evidence>
<evidence type="ECO:0000256" key="3">
    <source>
        <dbReference type="ARBA" id="ARBA00023163"/>
    </source>
</evidence>
<dbReference type="InterPro" id="IPR009057">
    <property type="entry name" value="Homeodomain-like_sf"/>
</dbReference>
<dbReference type="EMBL" id="CP066786">
    <property type="protein sequence ID" value="QQM32264.1"/>
    <property type="molecule type" value="Genomic_DNA"/>
</dbReference>
<evidence type="ECO:0000313" key="6">
    <source>
        <dbReference type="EMBL" id="QQM32264.1"/>
    </source>
</evidence>
<evidence type="ECO:0000256" key="1">
    <source>
        <dbReference type="ARBA" id="ARBA00023015"/>
    </source>
</evidence>
<dbReference type="KEGG" id="mlut:JET14_09055"/>
<sequence>MKEGRVRQTQEERRDESEQRMLAAGMRLVAEHGPEKLTLTEVGRSAGYSRGLPAHHFGSREQYLKALASHVAIEFDQTLASAGSVSGLDAVLEITRAVLAQLHAHPSRGLATHVVLADARRDQALSEDIASLRDKTLALLASHIREGIRSAEIRSNVSPEIASLLIAAGICGLIDSWLADPGFSIATAGDQLIDMIELGLSGEAATSRNTGVGSKVG</sequence>
<proteinExistence type="predicted"/>
<dbReference type="InterPro" id="IPR001647">
    <property type="entry name" value="HTH_TetR"/>
</dbReference>
<dbReference type="PANTHER" id="PTHR30055">
    <property type="entry name" value="HTH-TYPE TRANSCRIPTIONAL REGULATOR RUTR"/>
    <property type="match status" value="1"/>
</dbReference>
<keyword evidence="2 4" id="KW-0238">DNA-binding</keyword>
<dbReference type="PROSITE" id="PS50977">
    <property type="entry name" value="HTH_TETR_2"/>
    <property type="match status" value="1"/>
</dbReference>
<dbReference type="SUPFAM" id="SSF46689">
    <property type="entry name" value="Homeodomain-like"/>
    <property type="match status" value="1"/>
</dbReference>
<feature type="domain" description="HTH tetR-type" evidence="5">
    <location>
        <begin position="15"/>
        <end position="75"/>
    </location>
</feature>
<dbReference type="AlphaFoldDB" id="A0A7T7HNA2"/>
<evidence type="ECO:0000256" key="2">
    <source>
        <dbReference type="ARBA" id="ARBA00023125"/>
    </source>
</evidence>
<dbReference type="PANTHER" id="PTHR30055:SF234">
    <property type="entry name" value="HTH-TYPE TRANSCRIPTIONAL REGULATOR BETI"/>
    <property type="match status" value="1"/>
</dbReference>
<keyword evidence="3" id="KW-0804">Transcription</keyword>
<dbReference type="RefSeq" id="WP_200337725.1">
    <property type="nucleotide sequence ID" value="NZ_CP066786.1"/>
</dbReference>
<gene>
    <name evidence="6" type="ORF">JET14_09055</name>
</gene>
<evidence type="ECO:0000313" key="7">
    <source>
        <dbReference type="Proteomes" id="UP000596083"/>
    </source>
</evidence>
<keyword evidence="1" id="KW-0805">Transcription regulation</keyword>